<feature type="compositionally biased region" description="Basic residues" evidence="1">
    <location>
        <begin position="176"/>
        <end position="185"/>
    </location>
</feature>
<dbReference type="OrthoDB" id="6025757at2"/>
<evidence type="ECO:0000256" key="1">
    <source>
        <dbReference type="SAM" id="MobiDB-lite"/>
    </source>
</evidence>
<dbReference type="EMBL" id="FCNV02000004">
    <property type="protein sequence ID" value="SAL31052.1"/>
    <property type="molecule type" value="Genomic_DNA"/>
</dbReference>
<gene>
    <name evidence="2" type="ORF">AWB72_02693</name>
</gene>
<keyword evidence="3" id="KW-1185">Reference proteome</keyword>
<evidence type="ECO:0000313" key="2">
    <source>
        <dbReference type="EMBL" id="SAL31052.1"/>
    </source>
</evidence>
<feature type="region of interest" description="Disordered" evidence="1">
    <location>
        <begin position="166"/>
        <end position="185"/>
    </location>
</feature>
<organism evidence="2 3">
    <name type="scientific">Caballeronia concitans</name>
    <dbReference type="NCBI Taxonomy" id="1777133"/>
    <lineage>
        <taxon>Bacteria</taxon>
        <taxon>Pseudomonadati</taxon>
        <taxon>Pseudomonadota</taxon>
        <taxon>Betaproteobacteria</taxon>
        <taxon>Burkholderiales</taxon>
        <taxon>Burkholderiaceae</taxon>
        <taxon>Caballeronia</taxon>
    </lineage>
</organism>
<sequence length="185" mass="20633">MDNAIIDAWRARGEDRVNPVRFALIDALARRAMTHEGEARRIIDARLSALMQDYAREVEAAARTHEAQADKTPLARLLDDMTHHAASYASHAELLEFFRAVWSKVSAERQLRESLEQVPKNAGPLNSSSLVHRSLALMREVSPAYLQHFLSYVDTLSWMEAMTGANAPVGRDAPRGKKSARSGAR</sequence>
<dbReference type="AlphaFoldDB" id="A0A658QXF5"/>
<proteinExistence type="predicted"/>
<evidence type="ECO:0008006" key="4">
    <source>
        <dbReference type="Google" id="ProtNLM"/>
    </source>
</evidence>
<dbReference type="Pfam" id="PF11445">
    <property type="entry name" value="DUF2894"/>
    <property type="match status" value="1"/>
</dbReference>
<reference evidence="2 3" key="1">
    <citation type="submission" date="2016-01" db="EMBL/GenBank/DDBJ databases">
        <authorList>
            <person name="Peeters C."/>
        </authorList>
    </citation>
    <scope>NUCLEOTIDE SEQUENCE [LARGE SCALE GENOMIC DNA]</scope>
    <source>
        <strain evidence="2">LMG 29315</strain>
    </source>
</reference>
<dbReference type="RefSeq" id="WP_040052530.1">
    <property type="nucleotide sequence ID" value="NZ_FCNV02000004.1"/>
</dbReference>
<comment type="caution">
    <text evidence="2">The sequence shown here is derived from an EMBL/GenBank/DDBJ whole genome shotgun (WGS) entry which is preliminary data.</text>
</comment>
<protein>
    <recommendedName>
        <fullName evidence="4">DUF2894 domain-containing protein</fullName>
    </recommendedName>
</protein>
<name>A0A658QXF5_9BURK</name>
<dbReference type="InterPro" id="IPR021549">
    <property type="entry name" value="DUF2894"/>
</dbReference>
<accession>A0A658QXF5</accession>
<dbReference type="Proteomes" id="UP000198263">
    <property type="component" value="Unassembled WGS sequence"/>
</dbReference>
<evidence type="ECO:0000313" key="3">
    <source>
        <dbReference type="Proteomes" id="UP000198263"/>
    </source>
</evidence>